<dbReference type="AlphaFoldDB" id="A0A160KQA9"/>
<protein>
    <recommendedName>
        <fullName evidence="4">DUF559 domain-containing protein</fullName>
    </recommendedName>
</protein>
<evidence type="ECO:0008006" key="4">
    <source>
        <dbReference type="Google" id="ProtNLM"/>
    </source>
</evidence>
<evidence type="ECO:0000313" key="3">
    <source>
        <dbReference type="Proteomes" id="UP000077071"/>
    </source>
</evidence>
<keyword evidence="3" id="KW-1185">Reference proteome</keyword>
<evidence type="ECO:0000313" key="2">
    <source>
        <dbReference type="EMBL" id="AND15672.1"/>
    </source>
</evidence>
<dbReference type="STRING" id="33888.A6122_0514"/>
<dbReference type="EMBL" id="CP015515">
    <property type="protein sequence ID" value="AND15672.1"/>
    <property type="molecule type" value="Genomic_DNA"/>
</dbReference>
<accession>A0A160KQA9</accession>
<dbReference type="PATRIC" id="fig|33888.3.peg.580"/>
<feature type="compositionally biased region" description="Basic and acidic residues" evidence="1">
    <location>
        <begin position="1"/>
        <end position="11"/>
    </location>
</feature>
<dbReference type="SUPFAM" id="SSF52980">
    <property type="entry name" value="Restriction endonuclease-like"/>
    <property type="match status" value="1"/>
</dbReference>
<feature type="region of interest" description="Disordered" evidence="1">
    <location>
        <begin position="1"/>
        <end position="21"/>
    </location>
</feature>
<dbReference type="KEGG" id="rtn:A6122_0514"/>
<dbReference type="InterPro" id="IPR011335">
    <property type="entry name" value="Restrct_endonuc-II-like"/>
</dbReference>
<dbReference type="Proteomes" id="UP000077071">
    <property type="component" value="Chromosome"/>
</dbReference>
<proteinExistence type="predicted"/>
<sequence length="314" mass="34427">MRAPGEARERQSGGMSSTDLGAFTRRAALRAGATDAQLRAPTLASPFHGVRTRVMPVTHLERAVAYLPRLRPWQLFSHLTAAEAWGVPLPARPEEDDPIHVAATRPHRPPRTRGVIGHTLAETDRVQRHGLPVTGAASTWIALGSLLSARDLLAATDHLLFEPRFPRRGELRPFVTLLELQDRLAGHGGRGRRGLTVALQLASTGAASRKETLLRALVQEAGLPAPEVNAEIRVDGRLLAIGDLVFRRWKVVAEYDGGQHRTDDAQFSRDRERLLALHLAGWIVVVVRAEGLARGRARTIAELRAALDAHGWRP</sequence>
<evidence type="ECO:0000256" key="1">
    <source>
        <dbReference type="SAM" id="MobiDB-lite"/>
    </source>
</evidence>
<reference evidence="2 3" key="1">
    <citation type="submission" date="2016-05" db="EMBL/GenBank/DDBJ databases">
        <title>Complete genome sequence of Rathayibacter tritici NCPPB 1953.</title>
        <authorList>
            <person name="Park J."/>
            <person name="Lee H.-H."/>
            <person name="Lee S.-W."/>
            <person name="Seo Y.-S."/>
        </authorList>
    </citation>
    <scope>NUCLEOTIDE SEQUENCE [LARGE SCALE GENOMIC DNA]</scope>
    <source>
        <strain evidence="2 3">NCPPB 1953</strain>
    </source>
</reference>
<organism evidence="2 3">
    <name type="scientific">Rathayibacter tritici</name>
    <dbReference type="NCBI Taxonomy" id="33888"/>
    <lineage>
        <taxon>Bacteria</taxon>
        <taxon>Bacillati</taxon>
        <taxon>Actinomycetota</taxon>
        <taxon>Actinomycetes</taxon>
        <taxon>Micrococcales</taxon>
        <taxon>Microbacteriaceae</taxon>
        <taxon>Rathayibacter</taxon>
    </lineage>
</organism>
<gene>
    <name evidence="2" type="ORF">A6122_0514</name>
</gene>
<name>A0A160KQA9_9MICO</name>